<dbReference type="InterPro" id="IPR026015">
    <property type="entry name" value="ATP_synth_OSCP/delta_N_sf"/>
</dbReference>
<protein>
    <recommendedName>
        <fullName evidence="7">ATP synthase subunit delta</fullName>
    </recommendedName>
    <alternativeName>
        <fullName evidence="7">ATP synthase F(1) sector subunit delta</fullName>
    </alternativeName>
    <alternativeName>
        <fullName evidence="7">F-type ATPase subunit delta</fullName>
        <shortName evidence="7">F-ATPase subunit delta</shortName>
    </alternativeName>
</protein>
<evidence type="ECO:0000256" key="6">
    <source>
        <dbReference type="ARBA" id="ARBA00023310"/>
    </source>
</evidence>
<evidence type="ECO:0000256" key="4">
    <source>
        <dbReference type="ARBA" id="ARBA00023065"/>
    </source>
</evidence>
<comment type="subcellular location">
    <subcellularLocation>
        <location evidence="7">Cell membrane</location>
        <topology evidence="7">Peripheral membrane protein</topology>
    </subcellularLocation>
    <subcellularLocation>
        <location evidence="1">Membrane</location>
    </subcellularLocation>
</comment>
<dbReference type="GO" id="GO:0045259">
    <property type="term" value="C:proton-transporting ATP synthase complex"/>
    <property type="evidence" value="ECO:0007669"/>
    <property type="project" value="UniProtKB-KW"/>
</dbReference>
<dbReference type="AlphaFoldDB" id="A0A840CZB5"/>
<keyword evidence="6 7" id="KW-0066">ATP synthesis</keyword>
<dbReference type="EMBL" id="JACIER010000005">
    <property type="protein sequence ID" value="MBB4043909.1"/>
    <property type="molecule type" value="Genomic_DNA"/>
</dbReference>
<gene>
    <name evidence="7" type="primary">atpH</name>
    <name evidence="8" type="ORF">GGR06_001695</name>
</gene>
<dbReference type="HAMAP" id="MF_01416">
    <property type="entry name" value="ATP_synth_delta_bact"/>
    <property type="match status" value="1"/>
</dbReference>
<keyword evidence="2 7" id="KW-0813">Transport</keyword>
<keyword evidence="9" id="KW-1185">Reference proteome</keyword>
<name>A0A840CZB5_9BACE</name>
<dbReference type="GO" id="GO:0005886">
    <property type="term" value="C:plasma membrane"/>
    <property type="evidence" value="ECO:0007669"/>
    <property type="project" value="UniProtKB-SubCell"/>
</dbReference>
<dbReference type="RefSeq" id="WP_044161630.1">
    <property type="nucleotide sequence ID" value="NZ_JACIER010000005.1"/>
</dbReference>
<accession>A0A840CZB5</accession>
<dbReference type="NCBIfam" id="TIGR01145">
    <property type="entry name" value="ATP_synt_delta"/>
    <property type="match status" value="1"/>
</dbReference>
<evidence type="ECO:0000256" key="5">
    <source>
        <dbReference type="ARBA" id="ARBA00023136"/>
    </source>
</evidence>
<dbReference type="PANTHER" id="PTHR11910">
    <property type="entry name" value="ATP SYNTHASE DELTA CHAIN"/>
    <property type="match status" value="1"/>
</dbReference>
<dbReference type="InterPro" id="IPR000711">
    <property type="entry name" value="ATPase_OSCP/dsu"/>
</dbReference>
<keyword evidence="3 7" id="KW-0375">Hydrogen ion transport</keyword>
<evidence type="ECO:0000256" key="7">
    <source>
        <dbReference type="HAMAP-Rule" id="MF_01416"/>
    </source>
</evidence>
<evidence type="ECO:0000256" key="2">
    <source>
        <dbReference type="ARBA" id="ARBA00022448"/>
    </source>
</evidence>
<reference evidence="8" key="1">
    <citation type="submission" date="2020-08" db="EMBL/GenBank/DDBJ databases">
        <title>Genomic Encyclopedia of Type Strains, Phase IV (KMG-IV): sequencing the most valuable type-strain genomes for metagenomic binning, comparative biology and taxonomic classification.</title>
        <authorList>
            <person name="Goeker M."/>
        </authorList>
    </citation>
    <scope>NUCLEOTIDE SEQUENCE [LARGE SCALE GENOMIC DNA]</scope>
    <source>
        <strain evidence="8">DSM 105720</strain>
    </source>
</reference>
<dbReference type="PRINTS" id="PR00125">
    <property type="entry name" value="ATPASEDELTA"/>
</dbReference>
<dbReference type="Pfam" id="PF00213">
    <property type="entry name" value="OSCP"/>
    <property type="match status" value="1"/>
</dbReference>
<comment type="caution">
    <text evidence="8">The sequence shown here is derived from an EMBL/GenBank/DDBJ whole genome shotgun (WGS) entry which is preliminary data.</text>
</comment>
<dbReference type="NCBIfam" id="NF009964">
    <property type="entry name" value="PRK13429.1-3"/>
    <property type="match status" value="1"/>
</dbReference>
<evidence type="ECO:0000313" key="9">
    <source>
        <dbReference type="Proteomes" id="UP000560658"/>
    </source>
</evidence>
<proteinExistence type="inferred from homology"/>
<dbReference type="Proteomes" id="UP000560658">
    <property type="component" value="Unassembled WGS sequence"/>
</dbReference>
<comment type="similarity">
    <text evidence="7">Belongs to the ATPase delta chain family.</text>
</comment>
<evidence type="ECO:0000313" key="8">
    <source>
        <dbReference type="EMBL" id="MBB4043909.1"/>
    </source>
</evidence>
<keyword evidence="5 7" id="KW-0472">Membrane</keyword>
<comment type="function">
    <text evidence="7">F(1)F(0) ATP synthase produces ATP from ADP in the presence of a proton or sodium gradient. F-type ATPases consist of two structural domains, F(1) containing the extramembraneous catalytic core and F(0) containing the membrane proton channel, linked together by a central stalk and a peripheral stalk. During catalysis, ATP synthesis in the catalytic domain of F(1) is coupled via a rotary mechanism of the central stalk subunits to proton translocation.</text>
</comment>
<evidence type="ECO:0000256" key="1">
    <source>
        <dbReference type="ARBA" id="ARBA00004370"/>
    </source>
</evidence>
<keyword evidence="7" id="KW-1003">Cell membrane</keyword>
<keyword evidence="7" id="KW-0139">CF(1)</keyword>
<keyword evidence="4 7" id="KW-0406">Ion transport</keyword>
<organism evidence="8 9">
    <name type="scientific">Bacteroides reticulotermitis</name>
    <dbReference type="NCBI Taxonomy" id="1133319"/>
    <lineage>
        <taxon>Bacteria</taxon>
        <taxon>Pseudomonadati</taxon>
        <taxon>Bacteroidota</taxon>
        <taxon>Bacteroidia</taxon>
        <taxon>Bacteroidales</taxon>
        <taxon>Bacteroidaceae</taxon>
        <taxon>Bacteroides</taxon>
    </lineage>
</organism>
<sequence length="186" mass="21212">MEVGILSMRYAKALMGYAQEKGVEDKLYQELVTLSDSFRTQPRLREALDNPILPVKEKHQLLCTAASGNKAPSDTFTRFINLVLEHRREGYLQFMALMYLDLYRNLKHIGVGKLTTAVPVDEATGERIRTTAARILHAEIELNTVVDPSIEGGFIFDINDYRLDASIATQLKRVKQQFIDKNRRIV</sequence>
<dbReference type="GO" id="GO:0046933">
    <property type="term" value="F:proton-transporting ATP synthase activity, rotational mechanism"/>
    <property type="evidence" value="ECO:0007669"/>
    <property type="project" value="UniProtKB-UniRule"/>
</dbReference>
<dbReference type="Gene3D" id="1.10.520.20">
    <property type="entry name" value="N-terminal domain of the delta subunit of the F1F0-ATP synthase"/>
    <property type="match status" value="1"/>
</dbReference>
<dbReference type="SUPFAM" id="SSF47928">
    <property type="entry name" value="N-terminal domain of the delta subunit of the F1F0-ATP synthase"/>
    <property type="match status" value="1"/>
</dbReference>
<evidence type="ECO:0000256" key="3">
    <source>
        <dbReference type="ARBA" id="ARBA00022781"/>
    </source>
</evidence>
<comment type="function">
    <text evidence="7">This protein is part of the stalk that links CF(0) to CF(1). It either transmits conformational changes from CF(0) to CF(1) or is implicated in proton conduction.</text>
</comment>